<feature type="region of interest" description="Disordered" evidence="1">
    <location>
        <begin position="240"/>
        <end position="382"/>
    </location>
</feature>
<feature type="compositionally biased region" description="Basic and acidic residues" evidence="1">
    <location>
        <begin position="527"/>
        <end position="541"/>
    </location>
</feature>
<feature type="compositionally biased region" description="Basic and acidic residues" evidence="1">
    <location>
        <begin position="147"/>
        <end position="163"/>
    </location>
</feature>
<proteinExistence type="predicted"/>
<feature type="region of interest" description="Disordered" evidence="1">
    <location>
        <begin position="427"/>
        <end position="473"/>
    </location>
</feature>
<keyword evidence="3" id="KW-1185">Reference proteome</keyword>
<feature type="region of interest" description="Disordered" evidence="1">
    <location>
        <begin position="129"/>
        <end position="176"/>
    </location>
</feature>
<sequence length="550" mass="63151">MACNGNEFLIQQLKSKCRIRKPRKKTLREIVKSYEKPVSERLSQKKGRPEDEYENWDWVKNKNNNPYSVKDESPVGETLLWAEPHMEGRHFVNPFADALHDMIKQDLPEKLRNRLDRRKDIFNDMFNDDQFKKPMIPASSSTPLLKIKKDSEKSTAEESRQEQGFDAPQESAAIPESSSIEAIAAIKELDTNQKKIEPDLREETPLSPEIPLVEWATDGIKSIFPENQKIQDPVDADLIEETEEMKDARPEIDRLPEAVELKDKTKDKNPDEVKQQDDGGVDELFPVKDDEKNEDPGSSESVESGCMMVNESGERIFKPSFAEDSEESDSESTIESSKEDVAEVTEKPLISVDSNKNFVEPDSGFQLEGTSGDFRGPNTPWIDLTIEPEEYTFSSPKIVKQEDDNEVQRQRDILVEKLLVRNFIENPSPLSRRKNAPAGSLQSPIQKSRRRLVLDPRPHQVNPEPLKIPQADEDQLTRCQEYAKDMPSPYQNPTRTFPGQSTPLDRIVATRRYENSFENLHASSSRSELKRMKEWADNQDRLKKKMKLNK</sequence>
<protein>
    <submittedName>
        <fullName evidence="2">Oidioi.mRNA.OKI2018_I69.chr2.g4636.t1.cds</fullName>
    </submittedName>
</protein>
<evidence type="ECO:0000313" key="2">
    <source>
        <dbReference type="EMBL" id="CAG5110211.1"/>
    </source>
</evidence>
<dbReference type="EMBL" id="OU015567">
    <property type="protein sequence ID" value="CAG5110211.1"/>
    <property type="molecule type" value="Genomic_DNA"/>
</dbReference>
<gene>
    <name evidence="2" type="ORF">OKIOD_LOCUS13401</name>
</gene>
<feature type="compositionally biased region" description="Basic and acidic residues" evidence="1">
    <location>
        <begin position="245"/>
        <end position="277"/>
    </location>
</feature>
<feature type="compositionally biased region" description="Acidic residues" evidence="1">
    <location>
        <begin position="323"/>
        <end position="332"/>
    </location>
</feature>
<feature type="region of interest" description="Disordered" evidence="1">
    <location>
        <begin position="523"/>
        <end position="550"/>
    </location>
</feature>
<dbReference type="Proteomes" id="UP001158576">
    <property type="component" value="Chromosome 2"/>
</dbReference>
<name>A0ABN7T293_OIKDI</name>
<feature type="compositionally biased region" description="Basic and acidic residues" evidence="1">
    <location>
        <begin position="336"/>
        <end position="346"/>
    </location>
</feature>
<accession>A0ABN7T293</accession>
<reference evidence="2 3" key="1">
    <citation type="submission" date="2021-04" db="EMBL/GenBank/DDBJ databases">
        <authorList>
            <person name="Bliznina A."/>
        </authorList>
    </citation>
    <scope>NUCLEOTIDE SEQUENCE [LARGE SCALE GENOMIC DNA]</scope>
</reference>
<feature type="compositionally biased region" description="Basic and acidic residues" evidence="1">
    <location>
        <begin position="285"/>
        <end position="295"/>
    </location>
</feature>
<organism evidence="2 3">
    <name type="scientific">Oikopleura dioica</name>
    <name type="common">Tunicate</name>
    <dbReference type="NCBI Taxonomy" id="34765"/>
    <lineage>
        <taxon>Eukaryota</taxon>
        <taxon>Metazoa</taxon>
        <taxon>Chordata</taxon>
        <taxon>Tunicata</taxon>
        <taxon>Appendicularia</taxon>
        <taxon>Copelata</taxon>
        <taxon>Oikopleuridae</taxon>
        <taxon>Oikopleura</taxon>
    </lineage>
</organism>
<evidence type="ECO:0000313" key="3">
    <source>
        <dbReference type="Proteomes" id="UP001158576"/>
    </source>
</evidence>
<evidence type="ECO:0000256" key="1">
    <source>
        <dbReference type="SAM" id="MobiDB-lite"/>
    </source>
</evidence>